<name>A0AA38T8E4_9ASTR</name>
<dbReference type="EMBL" id="JARYMX010000003">
    <property type="protein sequence ID" value="KAJ9556275.1"/>
    <property type="molecule type" value="Genomic_DNA"/>
</dbReference>
<dbReference type="SUPFAM" id="SSF51445">
    <property type="entry name" value="(Trans)glycosidases"/>
    <property type="match status" value="1"/>
</dbReference>
<dbReference type="AlphaFoldDB" id="A0AA38T8E4"/>
<sequence length="607" mass="69904">MGEETKNASNHGQVSIDDVTRWFGPGPMISSHDVIKRQHFPENFMFGVGASAHQVEGAWNADGKGLSIWDCFTLRKPKNIKGGANACVTVDSYSRMKEDVQLLKKMGVDSYRFSISWPRILPGGKVSMGKNQEGINYYNKLIDELLANGIEPFVTIFHWDVPNALEEEYMGFLSNKIVDDFVDYADICFWEFGDRVKNWLTLNEPHMFTYNGYVTGMFAPGRGENCKDSDLETEPYTVAYNLLNCHAAAYRKYEKDYKHIQKGKVGITLDLNFCKPSRGPNNEEDVEAVQFASDFVNGWFLEPLAKATWPENMQKFATTPTPNYPNGRTLPKFTDDERAKLIDSYDFLGINYYTAFYAKYQAPSAGIKPGYASDCHFIASGVDANNNPIGKQVRQLNFTKKKTKEHMKRLKTAFLDFDFDYFCYLLYITKSNTTHAYKGSWVYLCPNELTELLYRVKNTYNVCKPIIITENGSPDENDVTKTYDEVRDDTYRLEYIKSHLVAIRTAMLNNVNVMGYFVWSFMDSFEWSSGYGDRFGMIYVDYNNNLQRYPKNSALWFKKFLSEKKQGLMKRTKMDDEENYEVKEVKDTMVDAEKPAEMIRKLKKAKA</sequence>
<dbReference type="Proteomes" id="UP001172457">
    <property type="component" value="Chromosome 3"/>
</dbReference>
<keyword evidence="6" id="KW-1185">Reference proteome</keyword>
<dbReference type="InterPro" id="IPR017853">
    <property type="entry name" value="GH"/>
</dbReference>
<keyword evidence="3" id="KW-0326">Glycosidase</keyword>
<evidence type="ECO:0000313" key="5">
    <source>
        <dbReference type="EMBL" id="KAJ9556275.1"/>
    </source>
</evidence>
<reference evidence="5" key="1">
    <citation type="submission" date="2023-03" db="EMBL/GenBank/DDBJ databases">
        <title>Chromosome-scale reference genome and RAD-based genetic map of yellow starthistle (Centaurea solstitialis) reveal putative structural variation and QTLs associated with invader traits.</title>
        <authorList>
            <person name="Reatini B."/>
            <person name="Cang F.A."/>
            <person name="Jiang Q."/>
            <person name="Mckibben M.T.W."/>
            <person name="Barker M.S."/>
            <person name="Rieseberg L.H."/>
            <person name="Dlugosch K.M."/>
        </authorList>
    </citation>
    <scope>NUCLEOTIDE SEQUENCE</scope>
    <source>
        <strain evidence="5">CAN-66</strain>
        <tissue evidence="5">Leaf</tissue>
    </source>
</reference>
<dbReference type="GO" id="GO:0008422">
    <property type="term" value="F:beta-glucosidase activity"/>
    <property type="evidence" value="ECO:0007669"/>
    <property type="project" value="TreeGrafter"/>
</dbReference>
<dbReference type="GO" id="GO:0005975">
    <property type="term" value="P:carbohydrate metabolic process"/>
    <property type="evidence" value="ECO:0007669"/>
    <property type="project" value="InterPro"/>
</dbReference>
<organism evidence="5 6">
    <name type="scientific">Centaurea solstitialis</name>
    <name type="common">yellow star-thistle</name>
    <dbReference type="NCBI Taxonomy" id="347529"/>
    <lineage>
        <taxon>Eukaryota</taxon>
        <taxon>Viridiplantae</taxon>
        <taxon>Streptophyta</taxon>
        <taxon>Embryophyta</taxon>
        <taxon>Tracheophyta</taxon>
        <taxon>Spermatophyta</taxon>
        <taxon>Magnoliopsida</taxon>
        <taxon>eudicotyledons</taxon>
        <taxon>Gunneridae</taxon>
        <taxon>Pentapetalae</taxon>
        <taxon>asterids</taxon>
        <taxon>campanulids</taxon>
        <taxon>Asterales</taxon>
        <taxon>Asteraceae</taxon>
        <taxon>Carduoideae</taxon>
        <taxon>Cardueae</taxon>
        <taxon>Centaureinae</taxon>
        <taxon>Centaurea</taxon>
    </lineage>
</organism>
<evidence type="ECO:0000313" key="6">
    <source>
        <dbReference type="Proteomes" id="UP001172457"/>
    </source>
</evidence>
<proteinExistence type="inferred from homology"/>
<dbReference type="PANTHER" id="PTHR10353:SF246">
    <property type="entry name" value="3-ALPHA-(S)-STRICTOSIDINE BETA-GLUCOSIDASE"/>
    <property type="match status" value="1"/>
</dbReference>
<comment type="similarity">
    <text evidence="1 4">Belongs to the glycosyl hydrolase 1 family.</text>
</comment>
<keyword evidence="2" id="KW-0378">Hydrolase</keyword>
<dbReference type="PRINTS" id="PR00131">
    <property type="entry name" value="GLHYDRLASE1"/>
</dbReference>
<dbReference type="Pfam" id="PF00232">
    <property type="entry name" value="Glyco_hydro_1"/>
    <property type="match status" value="1"/>
</dbReference>
<comment type="caution">
    <text evidence="5">The sequence shown here is derived from an EMBL/GenBank/DDBJ whole genome shotgun (WGS) entry which is preliminary data.</text>
</comment>
<evidence type="ECO:0000256" key="2">
    <source>
        <dbReference type="ARBA" id="ARBA00022801"/>
    </source>
</evidence>
<evidence type="ECO:0000256" key="1">
    <source>
        <dbReference type="ARBA" id="ARBA00010838"/>
    </source>
</evidence>
<dbReference type="InterPro" id="IPR001360">
    <property type="entry name" value="Glyco_hydro_1"/>
</dbReference>
<dbReference type="FunFam" id="3.20.20.80:FF:000020">
    <property type="entry name" value="Beta-glucosidase 12"/>
    <property type="match status" value="1"/>
</dbReference>
<dbReference type="PROSITE" id="PS00653">
    <property type="entry name" value="GLYCOSYL_HYDROL_F1_2"/>
    <property type="match status" value="1"/>
</dbReference>
<gene>
    <name evidence="5" type="ORF">OSB04_010889</name>
</gene>
<accession>A0AA38T8E4</accession>
<evidence type="ECO:0000256" key="3">
    <source>
        <dbReference type="ARBA" id="ARBA00023295"/>
    </source>
</evidence>
<dbReference type="Gene3D" id="3.20.20.80">
    <property type="entry name" value="Glycosidases"/>
    <property type="match status" value="1"/>
</dbReference>
<protein>
    <submittedName>
        <fullName evidence="5">Uncharacterized protein</fullName>
    </submittedName>
</protein>
<dbReference type="PANTHER" id="PTHR10353">
    <property type="entry name" value="GLYCOSYL HYDROLASE"/>
    <property type="match status" value="1"/>
</dbReference>
<dbReference type="InterPro" id="IPR033132">
    <property type="entry name" value="GH_1_N_CS"/>
</dbReference>
<evidence type="ECO:0000256" key="4">
    <source>
        <dbReference type="RuleBase" id="RU003690"/>
    </source>
</evidence>